<reference evidence="2" key="1">
    <citation type="journal article" date="2021" name="PeerJ">
        <title>Extensive microbial diversity within the chicken gut microbiome revealed by metagenomics and culture.</title>
        <authorList>
            <person name="Gilroy R."/>
            <person name="Ravi A."/>
            <person name="Getino M."/>
            <person name="Pursley I."/>
            <person name="Horton D.L."/>
            <person name="Alikhan N.F."/>
            <person name="Baker D."/>
            <person name="Gharbi K."/>
            <person name="Hall N."/>
            <person name="Watson M."/>
            <person name="Adriaenssens E.M."/>
            <person name="Foster-Nyarko E."/>
            <person name="Jarju S."/>
            <person name="Secka A."/>
            <person name="Antonio M."/>
            <person name="Oren A."/>
            <person name="Chaudhuri R.R."/>
            <person name="La Ragione R."/>
            <person name="Hildebrand F."/>
            <person name="Pallen M.J."/>
        </authorList>
    </citation>
    <scope>NUCLEOTIDE SEQUENCE</scope>
    <source>
        <strain evidence="2">5134</strain>
    </source>
</reference>
<protein>
    <submittedName>
        <fullName evidence="2">SusD/RagB family nutrient-binding outer membrane lipoprotein</fullName>
    </submittedName>
</protein>
<dbReference type="InterPro" id="IPR024302">
    <property type="entry name" value="SusD-like"/>
</dbReference>
<gene>
    <name evidence="2" type="ORF">H9828_10120</name>
</gene>
<proteinExistence type="predicted"/>
<keyword evidence="1" id="KW-0732">Signal</keyword>
<accession>A0A9D1Z1P4</accession>
<dbReference type="EMBL" id="DXDA01000080">
    <property type="protein sequence ID" value="HIY69757.1"/>
    <property type="molecule type" value="Genomic_DNA"/>
</dbReference>
<comment type="caution">
    <text evidence="2">The sequence shown here is derived from an EMBL/GenBank/DDBJ whole genome shotgun (WGS) entry which is preliminary data.</text>
</comment>
<reference evidence="2" key="2">
    <citation type="submission" date="2021-04" db="EMBL/GenBank/DDBJ databases">
        <authorList>
            <person name="Gilroy R."/>
        </authorList>
    </citation>
    <scope>NUCLEOTIDE SEQUENCE</scope>
    <source>
        <strain evidence="2">5134</strain>
    </source>
</reference>
<dbReference type="Proteomes" id="UP000886844">
    <property type="component" value="Unassembled WGS sequence"/>
</dbReference>
<organism evidence="2 3">
    <name type="scientific">Candidatus Alistipes intestinigallinarum</name>
    <dbReference type="NCBI Taxonomy" id="2838440"/>
    <lineage>
        <taxon>Bacteria</taxon>
        <taxon>Pseudomonadati</taxon>
        <taxon>Bacteroidota</taxon>
        <taxon>Bacteroidia</taxon>
        <taxon>Bacteroidales</taxon>
        <taxon>Rikenellaceae</taxon>
        <taxon>Alistipes</taxon>
    </lineage>
</organism>
<keyword evidence="2" id="KW-0449">Lipoprotein</keyword>
<feature type="signal peptide" evidence="1">
    <location>
        <begin position="1"/>
        <end position="26"/>
    </location>
</feature>
<evidence type="ECO:0000313" key="3">
    <source>
        <dbReference type="Proteomes" id="UP000886844"/>
    </source>
</evidence>
<sequence length="522" mass="58895">MKQRLYGWVAAGCCAAMLLGACTANYQDDNTNPYEATADDMAKDDYMLRSTLVAMQGCVIPTDAIHYQYVECLMGGSYSGYLADSGAWTGKFSTFDPQQYWVQYTFNNTIPNVFINLGNLQARTDNEVLLAVADVLKVAAMHRIADIYGPIPYSQVGADGKTEAPYDSLRDVYMRFFEELDHAVEVLTRHKDETFSPYADKVYSGEIIEWIKLANSLRLRLAMRLSSIEPETAQEQALAAINHPVGTMSSNDDNAWMSVTKHPLRVVAYEYNKGDSRVGADIAAFMNGYADPRREKYFTLSTFTDVTNEYIGVRTGLPTYTEAKNFSNVNIEEGSFLYTHILWMNAAEVAFLKAEAALRGWYGSASDARSWYEKGIRLSFEQWGSAGADEYLKGTSAPQAYIDPKTPANNGTPETTICVQWDDNASQQENLERIITQKWIACFPLGQEGWAEFRRTGYPRLMGAVYSYGSEITDKQAGARRMRYPESEYQENRQYLMQAISDYLKGPDNLATRLWWDTTNKQ</sequence>
<dbReference type="SUPFAM" id="SSF48452">
    <property type="entry name" value="TPR-like"/>
    <property type="match status" value="1"/>
</dbReference>
<evidence type="ECO:0000313" key="2">
    <source>
        <dbReference type="EMBL" id="HIY69757.1"/>
    </source>
</evidence>
<dbReference type="PROSITE" id="PS51257">
    <property type="entry name" value="PROKAR_LIPOPROTEIN"/>
    <property type="match status" value="1"/>
</dbReference>
<evidence type="ECO:0000256" key="1">
    <source>
        <dbReference type="SAM" id="SignalP"/>
    </source>
</evidence>
<dbReference type="Gene3D" id="1.25.40.390">
    <property type="match status" value="1"/>
</dbReference>
<feature type="chain" id="PRO_5038781513" evidence="1">
    <location>
        <begin position="27"/>
        <end position="522"/>
    </location>
</feature>
<name>A0A9D1Z1P4_9BACT</name>
<dbReference type="Pfam" id="PF12741">
    <property type="entry name" value="SusD-like"/>
    <property type="match status" value="1"/>
</dbReference>
<dbReference type="AlphaFoldDB" id="A0A9D1Z1P4"/>
<dbReference type="InterPro" id="IPR011990">
    <property type="entry name" value="TPR-like_helical_dom_sf"/>
</dbReference>